<keyword evidence="2" id="KW-1185">Reference proteome</keyword>
<dbReference type="InterPro" id="IPR006212">
    <property type="entry name" value="Furin_repeat"/>
</dbReference>
<name>A0A1B0D923_PHLPP</name>
<dbReference type="EMBL" id="AJVK01028064">
    <property type="status" value="NOT_ANNOTATED_CDS"/>
    <property type="molecule type" value="Genomic_DNA"/>
</dbReference>
<dbReference type="CDD" id="cd00064">
    <property type="entry name" value="FU"/>
    <property type="match status" value="1"/>
</dbReference>
<dbReference type="EMBL" id="AJVK01028063">
    <property type="status" value="NOT_ANNOTATED_CDS"/>
    <property type="molecule type" value="Genomic_DNA"/>
</dbReference>
<protein>
    <submittedName>
        <fullName evidence="1">Uncharacterized protein</fullName>
    </submittedName>
</protein>
<dbReference type="VEuPathDB" id="VectorBase:PPAPM1_012511"/>
<proteinExistence type="predicted"/>
<dbReference type="Proteomes" id="UP000092462">
    <property type="component" value="Unassembled WGS sequence"/>
</dbReference>
<dbReference type="VEuPathDB" id="VectorBase:PPAI004135"/>
<reference evidence="1" key="1">
    <citation type="submission" date="2022-08" db="UniProtKB">
        <authorList>
            <consortium name="EnsemblMetazoa"/>
        </authorList>
    </citation>
    <scope>IDENTIFICATION</scope>
    <source>
        <strain evidence="1">Israel</strain>
    </source>
</reference>
<organism evidence="1 2">
    <name type="scientific">Phlebotomus papatasi</name>
    <name type="common">Sandfly</name>
    <dbReference type="NCBI Taxonomy" id="29031"/>
    <lineage>
        <taxon>Eukaryota</taxon>
        <taxon>Metazoa</taxon>
        <taxon>Ecdysozoa</taxon>
        <taxon>Arthropoda</taxon>
        <taxon>Hexapoda</taxon>
        <taxon>Insecta</taxon>
        <taxon>Pterygota</taxon>
        <taxon>Neoptera</taxon>
        <taxon>Endopterygota</taxon>
        <taxon>Diptera</taxon>
        <taxon>Nematocera</taxon>
        <taxon>Psychodoidea</taxon>
        <taxon>Psychodidae</taxon>
        <taxon>Phlebotomus</taxon>
        <taxon>Phlebotomus</taxon>
    </lineage>
</organism>
<dbReference type="AlphaFoldDB" id="A0A1B0D923"/>
<evidence type="ECO:0000313" key="1">
    <source>
        <dbReference type="EnsemblMetazoa" id="PPAI004135-PA"/>
    </source>
</evidence>
<accession>A0A1B0D923</accession>
<evidence type="ECO:0000313" key="2">
    <source>
        <dbReference type="Proteomes" id="UP000092462"/>
    </source>
</evidence>
<sequence>MSSAGCEDEPLCLKCGPTGCMKCPQFIAIDSRTCVQECSRGYSPQWSTLPEFMGQICRPTGFASPMLEATVGILVGCLVCAGIIGATVYTIRRRRRRKCLQEALIDDTIERAEFLKQLDELRPNAEYFLAMLNDTRRQIRKLHLAGDTTGATAYCQIVRDLAKILLLINKPADLLNGPPHDWNRLSTYKPQIAQLIDFLQSPAADPRLASCQHHTFKSTTTTSTTTASESPNMQLQHFGSLISLHDLDDIQGAGDTFGSNFNSLKRSSDITGSSLWLEDEFFKLGLRPQDEITTEL</sequence>
<dbReference type="EnsemblMetazoa" id="PPAI004135-RA">
    <property type="protein sequence ID" value="PPAI004135-PA"/>
    <property type="gene ID" value="PPAI004135"/>
</dbReference>